<dbReference type="AlphaFoldDB" id="A0A6C0KFJ7"/>
<reference evidence="2" key="1">
    <citation type="journal article" date="2020" name="Nature">
        <title>Giant virus diversity and host interactions through global metagenomics.</title>
        <authorList>
            <person name="Schulz F."/>
            <person name="Roux S."/>
            <person name="Paez-Espino D."/>
            <person name="Jungbluth S."/>
            <person name="Walsh D.A."/>
            <person name="Denef V.J."/>
            <person name="McMahon K.D."/>
            <person name="Konstantinidis K.T."/>
            <person name="Eloe-Fadrosh E.A."/>
            <person name="Kyrpides N.C."/>
            <person name="Woyke T."/>
        </authorList>
    </citation>
    <scope>NUCLEOTIDE SEQUENCE</scope>
    <source>
        <strain evidence="2">GVMAG-S-3300011013-78</strain>
    </source>
</reference>
<organism evidence="2">
    <name type="scientific">viral metagenome</name>
    <dbReference type="NCBI Taxonomy" id="1070528"/>
    <lineage>
        <taxon>unclassified sequences</taxon>
        <taxon>metagenomes</taxon>
        <taxon>organismal metagenomes</taxon>
    </lineage>
</organism>
<feature type="coiled-coil region" evidence="1">
    <location>
        <begin position="74"/>
        <end position="101"/>
    </location>
</feature>
<keyword evidence="1" id="KW-0175">Coiled coil</keyword>
<evidence type="ECO:0000256" key="1">
    <source>
        <dbReference type="SAM" id="Coils"/>
    </source>
</evidence>
<proteinExistence type="predicted"/>
<accession>A0A6C0KFJ7</accession>
<name>A0A6C0KFJ7_9ZZZZ</name>
<feature type="coiled-coil region" evidence="1">
    <location>
        <begin position="125"/>
        <end position="206"/>
    </location>
</feature>
<protein>
    <submittedName>
        <fullName evidence="2">Uncharacterized protein</fullName>
    </submittedName>
</protein>
<dbReference type="EMBL" id="MN740881">
    <property type="protein sequence ID" value="QHU16409.1"/>
    <property type="molecule type" value="Genomic_DNA"/>
</dbReference>
<sequence length="393" mass="46977">MDLNNEEYHEQKYIEINLPSDHKVVNSFTMLNENDKLRCIELGYLFLTKGNEKIQYLNNAQWEEKMETLKNTGEHELCQLKNKYKNEIDELRKQVKREIVTRDNMSQSFNKEKQLLLEDVRINEKTKYQSDIDHLKTMNKELEDKLMGYFTTNETKTMKLHSFYDQKIGNEREKYEIKLNEMNEKIDDYREKIESLQHRHQNSTLKGQDGEKETFHSLNLLFPKAEIMDCRSDATKGDFCILEGNINMMVEVKNYTSNVNKTEIEKFHRDMKKNTEYTCGVLMSLHTGICNKEDFSLEIINERPVIYIHNFNEDKNRLKYAFNMFKLIISIENLDLRNQEVIETIMTKQKEMKKQYANMKRTIEKFKKDILNQVETHEESTKCIFNLIASKNL</sequence>
<evidence type="ECO:0000313" key="2">
    <source>
        <dbReference type="EMBL" id="QHU16409.1"/>
    </source>
</evidence>